<evidence type="ECO:0000259" key="14">
    <source>
        <dbReference type="PROSITE" id="PS50011"/>
    </source>
</evidence>
<feature type="region of interest" description="Disordered" evidence="12">
    <location>
        <begin position="1"/>
        <end position="74"/>
    </location>
</feature>
<dbReference type="PANTHER" id="PTHR48007:SF39">
    <property type="entry name" value="PROTEIN KINASE DOMAIN-CONTAINING PROTEIN"/>
    <property type="match status" value="1"/>
</dbReference>
<evidence type="ECO:0000256" key="2">
    <source>
        <dbReference type="ARBA" id="ARBA00004370"/>
    </source>
</evidence>
<accession>A0A540MM06</accession>
<dbReference type="InterPro" id="IPR013210">
    <property type="entry name" value="LRR_N_plant-typ"/>
</dbReference>
<keyword evidence="11" id="KW-0862">Zinc</keyword>
<keyword evidence="7" id="KW-0677">Repeat</keyword>
<evidence type="ECO:0000256" key="3">
    <source>
        <dbReference type="ARBA" id="ARBA00022512"/>
    </source>
</evidence>
<evidence type="ECO:0000256" key="12">
    <source>
        <dbReference type="SAM" id="MobiDB-lite"/>
    </source>
</evidence>
<evidence type="ECO:0000256" key="5">
    <source>
        <dbReference type="ARBA" id="ARBA00022692"/>
    </source>
</evidence>
<keyword evidence="8 13" id="KW-1133">Transmembrane helix</keyword>
<feature type="compositionally biased region" description="Gly residues" evidence="12">
    <location>
        <begin position="622"/>
        <end position="636"/>
    </location>
</feature>
<dbReference type="Pfam" id="PF00069">
    <property type="entry name" value="Pkinase"/>
    <property type="match status" value="1"/>
</dbReference>
<evidence type="ECO:0000313" key="16">
    <source>
        <dbReference type="EMBL" id="TQD99794.1"/>
    </source>
</evidence>
<gene>
    <name evidence="16" type="ORF">C1H46_014532</name>
</gene>
<keyword evidence="11" id="KW-0863">Zinc-finger</keyword>
<dbReference type="PROSITE" id="PS50011">
    <property type="entry name" value="PROTEIN_KINASE_DOM"/>
    <property type="match status" value="1"/>
</dbReference>
<dbReference type="Pfam" id="PF13855">
    <property type="entry name" value="LRR_8"/>
    <property type="match status" value="1"/>
</dbReference>
<evidence type="ECO:0000256" key="8">
    <source>
        <dbReference type="ARBA" id="ARBA00022989"/>
    </source>
</evidence>
<dbReference type="GO" id="GO:0004672">
    <property type="term" value="F:protein kinase activity"/>
    <property type="evidence" value="ECO:0007669"/>
    <property type="project" value="InterPro"/>
</dbReference>
<dbReference type="GO" id="GO:0016020">
    <property type="term" value="C:membrane"/>
    <property type="evidence" value="ECO:0007669"/>
    <property type="project" value="UniProtKB-SubCell"/>
</dbReference>
<comment type="subcellular location">
    <subcellularLocation>
        <location evidence="2">Membrane</location>
    </subcellularLocation>
    <subcellularLocation>
        <location evidence="1">Secreted</location>
        <location evidence="1">Cell wall</location>
    </subcellularLocation>
</comment>
<evidence type="ECO:0000256" key="7">
    <source>
        <dbReference type="ARBA" id="ARBA00022737"/>
    </source>
</evidence>
<dbReference type="Gene3D" id="1.10.510.10">
    <property type="entry name" value="Transferase(Phosphotransferase) domain 1"/>
    <property type="match status" value="1"/>
</dbReference>
<evidence type="ECO:0000256" key="9">
    <source>
        <dbReference type="ARBA" id="ARBA00023136"/>
    </source>
</evidence>
<dbReference type="InterPro" id="IPR000719">
    <property type="entry name" value="Prot_kinase_dom"/>
</dbReference>
<dbReference type="Pfam" id="PF08263">
    <property type="entry name" value="LRRNT_2"/>
    <property type="match status" value="1"/>
</dbReference>
<dbReference type="Gene3D" id="4.10.60.10">
    <property type="entry name" value="Zinc finger, CCHC-type"/>
    <property type="match status" value="1"/>
</dbReference>
<dbReference type="FunFam" id="3.80.10.10:FF:000400">
    <property type="entry name" value="Nuclear pore complex protein NUP107"/>
    <property type="match status" value="1"/>
</dbReference>
<keyword evidence="3" id="KW-0134">Cell wall</keyword>
<organism evidence="16 17">
    <name type="scientific">Malus baccata</name>
    <name type="common">Siberian crab apple</name>
    <name type="synonym">Pyrus baccata</name>
    <dbReference type="NCBI Taxonomy" id="106549"/>
    <lineage>
        <taxon>Eukaryota</taxon>
        <taxon>Viridiplantae</taxon>
        <taxon>Streptophyta</taxon>
        <taxon>Embryophyta</taxon>
        <taxon>Tracheophyta</taxon>
        <taxon>Spermatophyta</taxon>
        <taxon>Magnoliopsida</taxon>
        <taxon>eudicotyledons</taxon>
        <taxon>Gunneridae</taxon>
        <taxon>Pentapetalae</taxon>
        <taxon>rosids</taxon>
        <taxon>fabids</taxon>
        <taxon>Rosales</taxon>
        <taxon>Rosaceae</taxon>
        <taxon>Amygdaloideae</taxon>
        <taxon>Maleae</taxon>
        <taxon>Malus</taxon>
    </lineage>
</organism>
<evidence type="ECO:0000256" key="13">
    <source>
        <dbReference type="SAM" id="Phobius"/>
    </source>
</evidence>
<reference evidence="16 17" key="1">
    <citation type="journal article" date="2019" name="G3 (Bethesda)">
        <title>Sequencing of a Wild Apple (Malus baccata) Genome Unravels the Differences Between Cultivated and Wild Apple Species Regarding Disease Resistance and Cold Tolerance.</title>
        <authorList>
            <person name="Chen X."/>
        </authorList>
    </citation>
    <scope>NUCLEOTIDE SEQUENCE [LARGE SCALE GENOMIC DNA]</scope>
    <source>
        <strain evidence="17">cv. Shandingzi</strain>
        <tissue evidence="16">Leaves</tissue>
    </source>
</reference>
<keyword evidence="17" id="KW-1185">Reference proteome</keyword>
<dbReference type="SMART" id="SM00343">
    <property type="entry name" value="ZnF_C2HC"/>
    <property type="match status" value="1"/>
</dbReference>
<protein>
    <recommendedName>
        <fullName evidence="18">Protein kinase domain-containing protein</fullName>
    </recommendedName>
</protein>
<dbReference type="STRING" id="106549.A0A540MM06"/>
<comment type="similarity">
    <text evidence="10">Belongs to the polygalacturonase-inhibiting protein family.</text>
</comment>
<dbReference type="Pfam" id="PF00560">
    <property type="entry name" value="LRR_1"/>
    <property type="match status" value="1"/>
</dbReference>
<evidence type="ECO:0000313" key="17">
    <source>
        <dbReference type="Proteomes" id="UP000315295"/>
    </source>
</evidence>
<keyword evidence="6" id="KW-0732">Signal</keyword>
<dbReference type="InterPro" id="IPR001611">
    <property type="entry name" value="Leu-rich_rpt"/>
</dbReference>
<keyword evidence="9 13" id="KW-0472">Membrane</keyword>
<feature type="region of interest" description="Disordered" evidence="12">
    <location>
        <begin position="157"/>
        <end position="205"/>
    </location>
</feature>
<feature type="region of interest" description="Disordered" evidence="12">
    <location>
        <begin position="943"/>
        <end position="972"/>
    </location>
</feature>
<dbReference type="InterPro" id="IPR032675">
    <property type="entry name" value="LRR_dom_sf"/>
</dbReference>
<sequence length="972" mass="106788">MDKAPAATGCYKCGRPGHWSRDCPSSSTPTPNSNADPNPNPNPNPTNTNSSSHPFKSGAGTGIGGKVKKVSVPKTRPKLTPELLLSDDGLGYVLRHFPRAFKYRGRGHEVRDLGNLIGLYTQWHSRLLPYYSFDQFVHKVEQVAATRRVKMTLRELRERVASGGDPTKLREPPVEEGIPNDQQETLNPEGPSDHQGGSSSGNHDVDDMQEEMLHEIYEKATQEPSETFQGEMVAASASISAADSFQKEITNQVQNNEARESSENQMTDEQKTRMEANRLKALEKAAARRRQLQAADRFKASWHELLEPNTKFLKMVSQKGRIFFLLLPLLFWGFLGSAEAGDAETLLTLKSTIDPQNVLPWRQGSNVCEWEGVKDCLRGRVTKLVLEYSNLTGVLDHKILNRLDQLRVLSFKGNSLSGQIPDLSGLLNLKSLFLNDNNFSGVFPSSISDLHRLKVVVLAGNKISGEIPMSLLRLRRLYVLYLQDNRFTGPIPPLNQTSLRFFNVSNNQLSGEIPVTPTLILFNASSFSGNVDVCGEQIDKPCGGIIGFPPSISPTSQPGPKSKSRRGKLIKIIAGSVGGFVVVVICSVLLWMVCRRSRGGGGEARRSKGGVVGGAELATERGGSGEGPSGKGGNNGGFSWEGEGLGSLVFCGAGDQQMGYRLEDLLKASAETLGRGTMGSTYKAVMESGFIVTVKRLKDSRYPRMDEFRRHVDLLGKLRHPHLVPLRAYFQAKEERLLVYDYFPNGSLFSLIHGSRTSGGGKPLHWTSCLKIAEDLASGVVYIHQNPGLTHGNLKSSNVLLGSDFESCLTDYGLTLFRDPNSLEEPSATTLFYRAPECRDIRRPSTQPADVYSFGVLLLELLTGKTPFQDLVQEHGSDIPRWVRSVREEEIESGDDPASGNDASEEKLQALLNIAMACVALSPENRPAMRDVLRMIRDARAEGHVSSNSSDHSPGRWSGTVQSLPREEHLSI</sequence>
<dbReference type="InterPro" id="IPR046959">
    <property type="entry name" value="PRK1-6/SRF4-like"/>
</dbReference>
<feature type="domain" description="CCHC-type" evidence="15">
    <location>
        <begin position="10"/>
        <end position="25"/>
    </location>
</feature>
<dbReference type="InterPro" id="IPR001878">
    <property type="entry name" value="Znf_CCHC"/>
</dbReference>
<dbReference type="PROSITE" id="PS50158">
    <property type="entry name" value="ZF_CCHC"/>
    <property type="match status" value="1"/>
</dbReference>
<dbReference type="InterPro" id="IPR012923">
    <property type="entry name" value="Csm3"/>
</dbReference>
<dbReference type="GO" id="GO:0008270">
    <property type="term" value="F:zinc ion binding"/>
    <property type="evidence" value="ECO:0007669"/>
    <property type="project" value="UniProtKB-KW"/>
</dbReference>
<dbReference type="GO" id="GO:0005634">
    <property type="term" value="C:nucleus"/>
    <property type="evidence" value="ECO:0007669"/>
    <property type="project" value="InterPro"/>
</dbReference>
<keyword evidence="3" id="KW-0964">Secreted</keyword>
<feature type="transmembrane region" description="Helical" evidence="13">
    <location>
        <begin position="322"/>
        <end position="341"/>
    </location>
</feature>
<dbReference type="Proteomes" id="UP000315295">
    <property type="component" value="Unassembled WGS sequence"/>
</dbReference>
<proteinExistence type="inferred from homology"/>
<dbReference type="SUPFAM" id="SSF52058">
    <property type="entry name" value="L domain-like"/>
    <property type="match status" value="1"/>
</dbReference>
<feature type="transmembrane region" description="Helical" evidence="13">
    <location>
        <begin position="569"/>
        <end position="593"/>
    </location>
</feature>
<evidence type="ECO:0000256" key="10">
    <source>
        <dbReference type="ARBA" id="ARBA00038043"/>
    </source>
</evidence>
<dbReference type="GO" id="GO:0031297">
    <property type="term" value="P:replication fork processing"/>
    <property type="evidence" value="ECO:0007669"/>
    <property type="project" value="InterPro"/>
</dbReference>
<dbReference type="InterPro" id="IPR036875">
    <property type="entry name" value="Znf_CCHC_sf"/>
</dbReference>
<dbReference type="GO" id="GO:0006974">
    <property type="term" value="P:DNA damage response"/>
    <property type="evidence" value="ECO:0007669"/>
    <property type="project" value="InterPro"/>
</dbReference>
<keyword evidence="4" id="KW-0433">Leucine-rich repeat</keyword>
<feature type="domain" description="Protein kinase" evidence="14">
    <location>
        <begin position="667"/>
        <end position="947"/>
    </location>
</feature>
<keyword evidence="11" id="KW-0479">Metal-binding</keyword>
<evidence type="ECO:0000256" key="11">
    <source>
        <dbReference type="PROSITE-ProRule" id="PRU00047"/>
    </source>
</evidence>
<comment type="caution">
    <text evidence="16">The sequence shown here is derived from an EMBL/GenBank/DDBJ whole genome shotgun (WGS) entry which is preliminary data.</text>
</comment>
<dbReference type="PANTHER" id="PTHR48007">
    <property type="entry name" value="LEUCINE-RICH REPEAT RECEPTOR-LIKE PROTEIN KINASE PXC1"/>
    <property type="match status" value="1"/>
</dbReference>
<evidence type="ECO:0000256" key="6">
    <source>
        <dbReference type="ARBA" id="ARBA00022729"/>
    </source>
</evidence>
<dbReference type="GO" id="GO:0005524">
    <property type="term" value="F:ATP binding"/>
    <property type="evidence" value="ECO:0007669"/>
    <property type="project" value="InterPro"/>
</dbReference>
<dbReference type="Gene3D" id="3.80.10.10">
    <property type="entry name" value="Ribonuclease Inhibitor"/>
    <property type="match status" value="2"/>
</dbReference>
<dbReference type="InterPro" id="IPR011009">
    <property type="entry name" value="Kinase-like_dom_sf"/>
</dbReference>
<evidence type="ECO:0008006" key="18">
    <source>
        <dbReference type="Google" id="ProtNLM"/>
    </source>
</evidence>
<evidence type="ECO:0000259" key="15">
    <source>
        <dbReference type="PROSITE" id="PS50158"/>
    </source>
</evidence>
<dbReference type="SUPFAM" id="SSF56112">
    <property type="entry name" value="Protein kinase-like (PK-like)"/>
    <property type="match status" value="1"/>
</dbReference>
<dbReference type="Pfam" id="PF00098">
    <property type="entry name" value="zf-CCHC"/>
    <property type="match status" value="1"/>
</dbReference>
<evidence type="ECO:0000256" key="1">
    <source>
        <dbReference type="ARBA" id="ARBA00004191"/>
    </source>
</evidence>
<dbReference type="SUPFAM" id="SSF57756">
    <property type="entry name" value="Retrovirus zinc finger-like domains"/>
    <property type="match status" value="1"/>
</dbReference>
<dbReference type="AlphaFoldDB" id="A0A540MM06"/>
<dbReference type="Gene3D" id="3.30.200.20">
    <property type="entry name" value="Phosphorylase Kinase, domain 1"/>
    <property type="match status" value="1"/>
</dbReference>
<feature type="compositionally biased region" description="Low complexity" evidence="12">
    <location>
        <begin position="24"/>
        <end position="37"/>
    </location>
</feature>
<feature type="region of interest" description="Disordered" evidence="12">
    <location>
        <begin position="599"/>
        <end position="637"/>
    </location>
</feature>
<evidence type="ECO:0000256" key="4">
    <source>
        <dbReference type="ARBA" id="ARBA00022614"/>
    </source>
</evidence>
<name>A0A540MM06_MALBA</name>
<dbReference type="EMBL" id="VIEB01000227">
    <property type="protein sequence ID" value="TQD99794.1"/>
    <property type="molecule type" value="Genomic_DNA"/>
</dbReference>
<dbReference type="Pfam" id="PF07962">
    <property type="entry name" value="Swi3"/>
    <property type="match status" value="1"/>
</dbReference>
<keyword evidence="5 13" id="KW-0812">Transmembrane</keyword>
<dbReference type="GO" id="GO:0003676">
    <property type="term" value="F:nucleic acid binding"/>
    <property type="evidence" value="ECO:0007669"/>
    <property type="project" value="InterPro"/>
</dbReference>